<proteinExistence type="predicted"/>
<evidence type="ECO:0000313" key="2">
    <source>
        <dbReference type="EMBL" id="MED6265334.1"/>
    </source>
</evidence>
<organism evidence="2 3">
    <name type="scientific">Characodon lateralis</name>
    <dbReference type="NCBI Taxonomy" id="208331"/>
    <lineage>
        <taxon>Eukaryota</taxon>
        <taxon>Metazoa</taxon>
        <taxon>Chordata</taxon>
        <taxon>Craniata</taxon>
        <taxon>Vertebrata</taxon>
        <taxon>Euteleostomi</taxon>
        <taxon>Actinopterygii</taxon>
        <taxon>Neopterygii</taxon>
        <taxon>Teleostei</taxon>
        <taxon>Neoteleostei</taxon>
        <taxon>Acanthomorphata</taxon>
        <taxon>Ovalentaria</taxon>
        <taxon>Atherinomorphae</taxon>
        <taxon>Cyprinodontiformes</taxon>
        <taxon>Goodeidae</taxon>
        <taxon>Characodon</taxon>
    </lineage>
</organism>
<sequence length="72" mass="7926">MHPSVWACAPQAPAASGPETGHSLDKSSKMVLEFSGVLGDRCDKSAYCLEVYLSRRLPALQRQSVCLQWLFT</sequence>
<gene>
    <name evidence="2" type="ORF">CHARACLAT_024398</name>
</gene>
<dbReference type="Proteomes" id="UP001352852">
    <property type="component" value="Unassembled WGS sequence"/>
</dbReference>
<feature type="region of interest" description="Disordered" evidence="1">
    <location>
        <begin position="1"/>
        <end position="23"/>
    </location>
</feature>
<comment type="caution">
    <text evidence="2">The sequence shown here is derived from an EMBL/GenBank/DDBJ whole genome shotgun (WGS) entry which is preliminary data.</text>
</comment>
<protein>
    <submittedName>
        <fullName evidence="2">Uncharacterized protein</fullName>
    </submittedName>
</protein>
<reference evidence="2 3" key="1">
    <citation type="submission" date="2021-06" db="EMBL/GenBank/DDBJ databases">
        <authorList>
            <person name="Palmer J.M."/>
        </authorList>
    </citation>
    <scope>NUCLEOTIDE SEQUENCE [LARGE SCALE GENOMIC DNA]</scope>
    <source>
        <strain evidence="2 3">CL_MEX2019</strain>
        <tissue evidence="2">Muscle</tissue>
    </source>
</reference>
<accession>A0ABU7CTY3</accession>
<evidence type="ECO:0000256" key="1">
    <source>
        <dbReference type="SAM" id="MobiDB-lite"/>
    </source>
</evidence>
<dbReference type="EMBL" id="JAHUTJ010002686">
    <property type="protein sequence ID" value="MED6265334.1"/>
    <property type="molecule type" value="Genomic_DNA"/>
</dbReference>
<name>A0ABU7CTY3_9TELE</name>
<keyword evidence="3" id="KW-1185">Reference proteome</keyword>
<evidence type="ECO:0000313" key="3">
    <source>
        <dbReference type="Proteomes" id="UP001352852"/>
    </source>
</evidence>